<reference evidence="1 2" key="1">
    <citation type="submission" date="2016-10" db="EMBL/GenBank/DDBJ databases">
        <authorList>
            <person name="Varghese N."/>
            <person name="Submissions S."/>
        </authorList>
    </citation>
    <scope>NUCLEOTIDE SEQUENCE [LARGE SCALE GENOMIC DNA]</scope>
    <source>
        <strain evidence="1 2">DSM 17997</strain>
    </source>
</reference>
<protein>
    <submittedName>
        <fullName evidence="1">Uncharacterized protein</fullName>
    </submittedName>
</protein>
<evidence type="ECO:0000313" key="1">
    <source>
        <dbReference type="EMBL" id="SDZ35905.1"/>
    </source>
</evidence>
<evidence type="ECO:0000313" key="2">
    <source>
        <dbReference type="Proteomes" id="UP000199663"/>
    </source>
</evidence>
<proteinExistence type="predicted"/>
<comment type="caution">
    <text evidence="1">The sequence shown here is derived from an EMBL/GenBank/DDBJ whole genome shotgun (WGS) entry which is preliminary data.</text>
</comment>
<dbReference type="EMBL" id="FNQC01000011">
    <property type="protein sequence ID" value="SDZ35905.1"/>
    <property type="molecule type" value="Genomic_DNA"/>
</dbReference>
<sequence length="64" mass="7980">MNFSVTLWRIINSFALKRKKPATNDNRLFRIFLVKFFSIQQLKKHLQDQFLYFYFRCIFHFLSI</sequence>
<name>A0A1H3SE81_9BACT</name>
<accession>A0A1H3SE81</accession>
<gene>
    <name evidence="1" type="ORF">SAMN05444412_11170</name>
</gene>
<keyword evidence="2" id="KW-1185">Reference proteome</keyword>
<organism evidence="1 2">
    <name type="scientific">Rhodonellum ikkaensis</name>
    <dbReference type="NCBI Taxonomy" id="336829"/>
    <lineage>
        <taxon>Bacteria</taxon>
        <taxon>Pseudomonadati</taxon>
        <taxon>Bacteroidota</taxon>
        <taxon>Cytophagia</taxon>
        <taxon>Cytophagales</taxon>
        <taxon>Cytophagaceae</taxon>
        <taxon>Rhodonellum</taxon>
    </lineage>
</organism>
<dbReference type="Proteomes" id="UP000199663">
    <property type="component" value="Unassembled WGS sequence"/>
</dbReference>